<evidence type="ECO:0000256" key="4">
    <source>
        <dbReference type="ARBA" id="ARBA00005189"/>
    </source>
</evidence>
<dbReference type="FunFam" id="3.30.43.10:FF:000003">
    <property type="entry name" value="Alkylglycerone-phosphate synthase"/>
    <property type="match status" value="1"/>
</dbReference>
<keyword evidence="12 18" id="KW-0443">Lipid metabolism</keyword>
<evidence type="ECO:0000256" key="1">
    <source>
        <dbReference type="ARBA" id="ARBA00001974"/>
    </source>
</evidence>
<dbReference type="InterPro" id="IPR025650">
    <property type="entry name" value="Alkyl-DHAP_Synthase"/>
</dbReference>
<dbReference type="Pfam" id="PF02913">
    <property type="entry name" value="FAD-oxidase_C"/>
    <property type="match status" value="1"/>
</dbReference>
<keyword evidence="21" id="KW-1185">Reference proteome</keyword>
<dbReference type="SUPFAM" id="SSF56176">
    <property type="entry name" value="FAD-binding/transporter-associated domain-like"/>
    <property type="match status" value="1"/>
</dbReference>
<evidence type="ECO:0000256" key="3">
    <source>
        <dbReference type="ARBA" id="ARBA00004670"/>
    </source>
</evidence>
<evidence type="ECO:0000256" key="9">
    <source>
        <dbReference type="ARBA" id="ARBA00022630"/>
    </source>
</evidence>
<gene>
    <name evidence="20" type="ORF">EOD39_1956</name>
</gene>
<dbReference type="FunFam" id="3.30.70.3450:FF:000001">
    <property type="entry name" value="Alkylglycerone-phosphate synthase"/>
    <property type="match status" value="1"/>
</dbReference>
<dbReference type="Gene3D" id="3.30.43.10">
    <property type="entry name" value="Uridine Diphospho-n-acetylenolpyruvylglucosamine Reductase, domain 2"/>
    <property type="match status" value="1"/>
</dbReference>
<evidence type="ECO:0000313" key="20">
    <source>
        <dbReference type="EMBL" id="RXM30380.1"/>
    </source>
</evidence>
<sequence length="570" mass="64332">MASNSNISELHQNAKERLRIISGHLQKPAKREQLRVSANECKAEAADRSLEKNRTIPKRRQETLKWNGWGYNDSKFMFNKKGQAEFTGKRYRLSGMVLPALREWFEKTFGASLEHKTPARSALNPSEVPPPILNEGFVQDLKGTAIPFSHEAEDRIFRAHGHCLHEVFALREGKFERVPDLVVWPNCHKEVEKIVELACKHNICVMPFGGGTSVSNAVECPSDEKRTILSLDTSQMNRILWIDEKNLTAHVEAGIVGQDLERLLNESGYCTGHEPDSMEFSTLGGWVATRASGMKKNIYGNIEDLVSLIRGTLGVVTEVTIKIRPIPEYQKYGSVVFPNFDQGVACLREVAKQRCAPASIRLMDNEQFQFGHALKPQVSSIFTSFLDGLKKFYITKFKGFDPNQLCVATLLFEGDREKVLQHEKQVYDIAAKFGGLAAGEDNGQRGYMLTFVIAYLRDLGMDYYVIGESFETSVPWDRVTQTYDAGACVYFYFAFNYRGLSDPVHVYDQIEHAAREEILANGGSLSHHHGVGKLRKHWLQETISDVGLGMLRSVKEYVDPNNIFGNRNLL</sequence>
<dbReference type="InterPro" id="IPR016171">
    <property type="entry name" value="Vanillyl_alc_oxidase_C-sub2"/>
</dbReference>
<feature type="binding site" evidence="16">
    <location>
        <begin position="207"/>
        <end position="213"/>
    </location>
    <ligand>
        <name>FAD</name>
        <dbReference type="ChEBI" id="CHEBI:57692"/>
    </ligand>
</feature>
<dbReference type="Gene3D" id="3.30.160.650">
    <property type="match status" value="1"/>
</dbReference>
<dbReference type="InterPro" id="IPR004113">
    <property type="entry name" value="FAD-bd_oxidored_4_C"/>
</dbReference>
<dbReference type="InterPro" id="IPR016164">
    <property type="entry name" value="FAD-linked_Oxase-like_C"/>
</dbReference>
<comment type="pathway">
    <text evidence="4">Lipid metabolism.</text>
</comment>
<dbReference type="Pfam" id="PF01565">
    <property type="entry name" value="FAD_binding_4"/>
    <property type="match status" value="1"/>
</dbReference>
<evidence type="ECO:0000256" key="14">
    <source>
        <dbReference type="PIRSR" id="PIRSR625650-1"/>
    </source>
</evidence>
<evidence type="ECO:0000256" key="6">
    <source>
        <dbReference type="ARBA" id="ARBA00011738"/>
    </source>
</evidence>
<evidence type="ECO:0000259" key="19">
    <source>
        <dbReference type="PROSITE" id="PS51387"/>
    </source>
</evidence>
<dbReference type="SUPFAM" id="SSF55103">
    <property type="entry name" value="FAD-linked oxidases, C-terminal domain"/>
    <property type="match status" value="1"/>
</dbReference>
<evidence type="ECO:0000256" key="5">
    <source>
        <dbReference type="ARBA" id="ARBA00008000"/>
    </source>
</evidence>
<dbReference type="InterPro" id="IPR016167">
    <property type="entry name" value="FAD-bd_PCMH_sub1"/>
</dbReference>
<keyword evidence="13 18" id="KW-0576">Peroxisome</keyword>
<evidence type="ECO:0000256" key="18">
    <source>
        <dbReference type="RuleBase" id="RU363113"/>
    </source>
</evidence>
<dbReference type="EMBL" id="SCEB01215284">
    <property type="protein sequence ID" value="RXM30380.1"/>
    <property type="molecule type" value="Genomic_DNA"/>
</dbReference>
<feature type="binding site" evidence="16">
    <location>
        <begin position="289"/>
        <end position="292"/>
    </location>
    <ligand>
        <name>FAD</name>
        <dbReference type="ChEBI" id="CHEBI:57692"/>
    </ligand>
</feature>
<feature type="active site" description="Proton donor/acceptor" evidence="14">
    <location>
        <position position="490"/>
    </location>
</feature>
<evidence type="ECO:0000256" key="12">
    <source>
        <dbReference type="ARBA" id="ARBA00023098"/>
    </source>
</evidence>
<dbReference type="PANTHER" id="PTHR46568">
    <property type="entry name" value="ALKYLDIHYDROXYACETONEPHOSPHATE SYNTHASE, PEROXISOMAL"/>
    <property type="match status" value="1"/>
</dbReference>
<dbReference type="Gene3D" id="3.30.300.330">
    <property type="match status" value="2"/>
</dbReference>
<accession>A0A444U5F5</accession>
<dbReference type="EC" id="2.5.1.26" evidence="7 18"/>
<keyword evidence="11 16" id="KW-0274">FAD</keyword>
<dbReference type="InterPro" id="IPR036318">
    <property type="entry name" value="FAD-bd_PCMH-like_sf"/>
</dbReference>
<organism evidence="20 21">
    <name type="scientific">Acipenser ruthenus</name>
    <name type="common">Sterlet sturgeon</name>
    <dbReference type="NCBI Taxonomy" id="7906"/>
    <lineage>
        <taxon>Eukaryota</taxon>
        <taxon>Metazoa</taxon>
        <taxon>Chordata</taxon>
        <taxon>Craniata</taxon>
        <taxon>Vertebrata</taxon>
        <taxon>Euteleostomi</taxon>
        <taxon>Actinopterygii</taxon>
        <taxon>Chondrostei</taxon>
        <taxon>Acipenseriformes</taxon>
        <taxon>Acipenseridae</taxon>
        <taxon>Acipenser</taxon>
    </lineage>
</organism>
<evidence type="ECO:0000256" key="7">
    <source>
        <dbReference type="ARBA" id="ARBA00012385"/>
    </source>
</evidence>
<dbReference type="GO" id="GO:0005777">
    <property type="term" value="C:peroxisome"/>
    <property type="evidence" value="ECO:0007669"/>
    <property type="project" value="UniProtKB-SubCell"/>
</dbReference>
<evidence type="ECO:0000256" key="13">
    <source>
        <dbReference type="ARBA" id="ARBA00023140"/>
    </source>
</evidence>
<comment type="cofactor">
    <cofactor evidence="1 16 18">
        <name>FAD</name>
        <dbReference type="ChEBI" id="CHEBI:57692"/>
    </cofactor>
</comment>
<evidence type="ECO:0000256" key="11">
    <source>
        <dbReference type="ARBA" id="ARBA00022827"/>
    </source>
</evidence>
<comment type="catalytic activity">
    <reaction evidence="18">
        <text>a long chain fatty alcohol + a 1-acylglycerone 3-phosphate = a 1-O-alkylglycerone 3-phosphate + a long-chain fatty acid + H(+)</text>
        <dbReference type="Rhea" id="RHEA:36171"/>
        <dbReference type="ChEBI" id="CHEBI:15378"/>
        <dbReference type="ChEBI" id="CHEBI:17135"/>
        <dbReference type="ChEBI" id="CHEBI:57534"/>
        <dbReference type="ChEBI" id="CHEBI:57560"/>
        <dbReference type="ChEBI" id="CHEBI:73315"/>
        <dbReference type="EC" id="2.5.1.26"/>
    </reaction>
</comment>
<comment type="subcellular location">
    <subcellularLocation>
        <location evidence="2 18">Peroxisome</location>
    </subcellularLocation>
</comment>
<comment type="subunit">
    <text evidence="6 18">Homodimer.</text>
</comment>
<dbReference type="Proteomes" id="UP000289886">
    <property type="component" value="Unassembled WGS sequence"/>
</dbReference>
<reference evidence="20 21" key="1">
    <citation type="submission" date="2019-01" db="EMBL/GenBank/DDBJ databases">
        <title>Draft Genome and Complete Hox-Cluster Characterization of the Sterlet Sturgeon (Acipenser ruthenus).</title>
        <authorList>
            <person name="Wei Q."/>
        </authorList>
    </citation>
    <scope>NUCLEOTIDE SEQUENCE [LARGE SCALE GENOMIC DNA]</scope>
    <source>
        <strain evidence="20">WHYD16114868_AA</strain>
        <tissue evidence="20">Blood</tissue>
    </source>
</reference>
<dbReference type="PANTHER" id="PTHR46568:SF1">
    <property type="entry name" value="ALKYLDIHYDROXYACETONEPHOSPHATE SYNTHASE, PEROXISOMAL"/>
    <property type="match status" value="1"/>
</dbReference>
<dbReference type="GO" id="GO:0008609">
    <property type="term" value="F:alkylglycerone-phosphate synthase activity"/>
    <property type="evidence" value="ECO:0007669"/>
    <property type="project" value="UniProtKB-EC"/>
</dbReference>
<feature type="binding site" evidence="15">
    <location>
        <position position="457"/>
    </location>
    <ligand>
        <name>substrate</name>
    </ligand>
</feature>
<keyword evidence="10 18" id="KW-0808">Transferase</keyword>
<evidence type="ECO:0000256" key="10">
    <source>
        <dbReference type="ARBA" id="ARBA00022679"/>
    </source>
</evidence>
<evidence type="ECO:0000256" key="17">
    <source>
        <dbReference type="PIRSR" id="PIRSR625650-4"/>
    </source>
</evidence>
<feature type="domain" description="FAD-binding PCMH-type" evidence="19">
    <location>
        <begin position="175"/>
        <end position="365"/>
    </location>
</feature>
<evidence type="ECO:0000256" key="8">
    <source>
        <dbReference type="ARBA" id="ARBA00022516"/>
    </source>
</evidence>
<dbReference type="AlphaFoldDB" id="A0A444U5F5"/>
<dbReference type="Gene3D" id="3.30.465.10">
    <property type="match status" value="1"/>
</dbReference>
<comment type="similarity">
    <text evidence="5 18">Belongs to the FAD-binding oxidoreductase/transferase type 4 family.</text>
</comment>
<dbReference type="FunFam" id="1.10.45.10:FF:000002">
    <property type="entry name" value="Alkylglycerone-phosphate synthase"/>
    <property type="match status" value="1"/>
</dbReference>
<comment type="caution">
    <text evidence="20">The sequence shown here is derived from an EMBL/GenBank/DDBJ whole genome shotgun (WGS) entry which is preliminary data.</text>
</comment>
<feature type="binding site" evidence="16">
    <location>
        <begin position="276"/>
        <end position="282"/>
    </location>
    <ligand>
        <name>FAD</name>
        <dbReference type="ChEBI" id="CHEBI:57692"/>
    </ligand>
</feature>
<dbReference type="Gene3D" id="1.10.45.10">
    <property type="entry name" value="Vanillyl-alcohol Oxidase, Chain A, domain 4"/>
    <property type="match status" value="1"/>
</dbReference>
<dbReference type="GO" id="GO:0071949">
    <property type="term" value="F:FAD binding"/>
    <property type="evidence" value="ECO:0007669"/>
    <property type="project" value="InterPro"/>
</dbReference>
<dbReference type="PROSITE" id="PS51387">
    <property type="entry name" value="FAD_PCMH"/>
    <property type="match status" value="1"/>
</dbReference>
<evidence type="ECO:0000313" key="21">
    <source>
        <dbReference type="Proteomes" id="UP000289886"/>
    </source>
</evidence>
<dbReference type="UniPathway" id="UPA00781"/>
<dbReference type="InterPro" id="IPR006094">
    <property type="entry name" value="Oxid_FAD_bind_N"/>
</dbReference>
<evidence type="ECO:0000256" key="16">
    <source>
        <dbReference type="PIRSR" id="PIRSR625650-3"/>
    </source>
</evidence>
<keyword evidence="8 18" id="KW-0444">Lipid biosynthesis</keyword>
<comment type="pathway">
    <text evidence="3 18">Glycerolipid metabolism; ether lipid biosynthesis.</text>
</comment>
<feature type="site" description="Important for enzyme activity" evidence="17">
    <location>
        <position position="361"/>
    </location>
</feature>
<name>A0A444U5F5_ACIRT</name>
<dbReference type="Gene3D" id="3.30.70.3450">
    <property type="match status" value="1"/>
</dbReference>
<comment type="function">
    <text evidence="18">Catalyzes the exchange of an acyl for a long-chain alkyl group and the formation of the ether bond in the biosynthesis of ether phospholipids.</text>
</comment>
<dbReference type="InterPro" id="IPR016166">
    <property type="entry name" value="FAD-bd_PCMH"/>
</dbReference>
<dbReference type="GO" id="GO:0008611">
    <property type="term" value="P:ether lipid biosynthetic process"/>
    <property type="evidence" value="ECO:0007669"/>
    <property type="project" value="UniProtKB-UniPathway"/>
</dbReference>
<evidence type="ECO:0000256" key="2">
    <source>
        <dbReference type="ARBA" id="ARBA00004275"/>
    </source>
</evidence>
<dbReference type="InterPro" id="IPR016169">
    <property type="entry name" value="FAD-bd_PCMH_sub2"/>
</dbReference>
<keyword evidence="9 18" id="KW-0285">Flavoprotein</keyword>
<protein>
    <recommendedName>
        <fullName evidence="7 18">Alkylglycerone-phosphate synthase</fullName>
        <shortName evidence="18">Alkyl-DHAP synthase</shortName>
        <ecNumber evidence="7 18">2.5.1.26</ecNumber>
    </recommendedName>
</protein>
<evidence type="ECO:0000256" key="15">
    <source>
        <dbReference type="PIRSR" id="PIRSR625650-2"/>
    </source>
</evidence>
<proteinExistence type="inferred from homology"/>